<dbReference type="Pfam" id="PF13883">
    <property type="entry name" value="CREG_beta-barrel"/>
    <property type="match status" value="1"/>
</dbReference>
<reference evidence="3 4" key="1">
    <citation type="journal article" date="2020" name="G3 (Bethesda)">
        <title>Improved Reference Genome for Cyclotella cryptica CCMP332, a Model for Cell Wall Morphogenesis, Salinity Adaptation, and Lipid Production in Diatoms (Bacillariophyta).</title>
        <authorList>
            <person name="Roberts W.R."/>
            <person name="Downey K.M."/>
            <person name="Ruck E.C."/>
            <person name="Traller J.C."/>
            <person name="Alverson A.J."/>
        </authorList>
    </citation>
    <scope>NUCLEOTIDE SEQUENCE [LARGE SCALE GENOMIC DNA]</scope>
    <source>
        <strain evidence="3 4">CCMP332</strain>
    </source>
</reference>
<dbReference type="InterPro" id="IPR019595">
    <property type="entry name" value="DUF2470"/>
</dbReference>
<dbReference type="PANTHER" id="PTHR13343:SF24">
    <property type="entry name" value="OS07G0573800 PROTEIN"/>
    <property type="match status" value="1"/>
</dbReference>
<proteinExistence type="predicted"/>
<organism evidence="3 4">
    <name type="scientific">Cyclotella cryptica</name>
    <dbReference type="NCBI Taxonomy" id="29204"/>
    <lineage>
        <taxon>Eukaryota</taxon>
        <taxon>Sar</taxon>
        <taxon>Stramenopiles</taxon>
        <taxon>Ochrophyta</taxon>
        <taxon>Bacillariophyta</taxon>
        <taxon>Coscinodiscophyceae</taxon>
        <taxon>Thalassiosirophycidae</taxon>
        <taxon>Stephanodiscales</taxon>
        <taxon>Stephanodiscaceae</taxon>
        <taxon>Cyclotella</taxon>
    </lineage>
</organism>
<feature type="domain" description="CREG-like beta-barrel" evidence="2">
    <location>
        <begin position="68"/>
        <end position="226"/>
    </location>
</feature>
<protein>
    <recommendedName>
        <fullName evidence="5">DUF2470 domain-containing protein</fullName>
    </recommendedName>
</protein>
<dbReference type="AlphaFoldDB" id="A0ABD3QXL1"/>
<dbReference type="SUPFAM" id="SSF50475">
    <property type="entry name" value="FMN-binding split barrel"/>
    <property type="match status" value="1"/>
</dbReference>
<name>A0ABD3QXL1_9STRA</name>
<keyword evidence="4" id="KW-1185">Reference proteome</keyword>
<dbReference type="InterPro" id="IPR037119">
    <property type="entry name" value="Haem_oxidase_HugZ-like_sf"/>
</dbReference>
<evidence type="ECO:0000259" key="2">
    <source>
        <dbReference type="Pfam" id="PF13883"/>
    </source>
</evidence>
<dbReference type="Gene3D" id="2.30.110.10">
    <property type="entry name" value="Electron Transport, Fmn-binding Protein, Chain A"/>
    <property type="match status" value="1"/>
</dbReference>
<dbReference type="Proteomes" id="UP001516023">
    <property type="component" value="Unassembled WGS sequence"/>
</dbReference>
<accession>A0ABD3QXL1</accession>
<dbReference type="InterPro" id="IPR055343">
    <property type="entry name" value="CREG_beta-barrel"/>
</dbReference>
<dbReference type="Pfam" id="PF10615">
    <property type="entry name" value="DUF2470"/>
    <property type="match status" value="1"/>
</dbReference>
<evidence type="ECO:0008006" key="5">
    <source>
        <dbReference type="Google" id="ProtNLM"/>
    </source>
</evidence>
<gene>
    <name evidence="3" type="ORF">HJC23_003237</name>
</gene>
<evidence type="ECO:0000313" key="3">
    <source>
        <dbReference type="EMBL" id="KAL3805009.1"/>
    </source>
</evidence>
<comment type="caution">
    <text evidence="3">The sequence shown here is derived from an EMBL/GenBank/DDBJ whole genome shotgun (WGS) entry which is preliminary data.</text>
</comment>
<dbReference type="EMBL" id="JABMIG020000004">
    <property type="protein sequence ID" value="KAL3805009.1"/>
    <property type="molecule type" value="Genomic_DNA"/>
</dbReference>
<evidence type="ECO:0000313" key="4">
    <source>
        <dbReference type="Proteomes" id="UP001516023"/>
    </source>
</evidence>
<sequence length="353" mass="38683">MKVVTTQPGVVAALTCLFLSSGKPIDAFSTGSYFKTSRSSTALAASAVISEKVNGSHSSLSTPPKIRLNVPEKARTVISVCTSGTLCTSSYMEEIEGAPFGSFVDYVLDDKGNPVLLMNEMSMHTVNIQKAGLDGLVTLFAQLGGPNQSSHGQDVSRCSITGTVEKIEPSAEDWDTIRMRYGIAHSYADQVMDSPKFHFYRLIPRKIYFVGGFGVSSEWVPPQEYTEATPDILAKDASNIMDRLNRDHSDDLMLTATQILGVDEVENVRVTGVDRLGMDMRVTSRVPRRKNKLVTDEFRVGFRIPVISVEDAKSEVLKVFQEAWEKENGVTWGSDEIPGADIPVLKTAEDSLM</sequence>
<dbReference type="Gene3D" id="3.20.180.10">
    <property type="entry name" value="PNP-oxidase-like"/>
    <property type="match status" value="1"/>
</dbReference>
<evidence type="ECO:0000259" key="1">
    <source>
        <dbReference type="Pfam" id="PF10615"/>
    </source>
</evidence>
<dbReference type="GO" id="GO:0005737">
    <property type="term" value="C:cytoplasm"/>
    <property type="evidence" value="ECO:0007669"/>
    <property type="project" value="UniProtKB-ARBA"/>
</dbReference>
<feature type="domain" description="DUF2470" evidence="1">
    <location>
        <begin position="238"/>
        <end position="316"/>
    </location>
</feature>
<dbReference type="PANTHER" id="PTHR13343">
    <property type="entry name" value="CREG1 PROTEIN"/>
    <property type="match status" value="1"/>
</dbReference>
<dbReference type="InterPro" id="IPR012349">
    <property type="entry name" value="Split_barrel_FMN-bd"/>
</dbReference>